<evidence type="ECO:0000256" key="5">
    <source>
        <dbReference type="ARBA" id="ARBA00022960"/>
    </source>
</evidence>
<keyword evidence="5" id="KW-0133">Cell shape</keyword>
<evidence type="ECO:0000256" key="6">
    <source>
        <dbReference type="ARBA" id="ARBA00022989"/>
    </source>
</evidence>
<dbReference type="RefSeq" id="WP_073284192.1">
    <property type="nucleotide sequence ID" value="NZ_FRCP01000007.1"/>
</dbReference>
<dbReference type="PIRSF" id="PIRSF037497">
    <property type="entry name" value="MreD_Clostridium/Treponema_prd"/>
    <property type="match status" value="1"/>
</dbReference>
<keyword evidence="7 8" id="KW-0472">Membrane</keyword>
<evidence type="ECO:0000256" key="2">
    <source>
        <dbReference type="ARBA" id="ARBA00007776"/>
    </source>
</evidence>
<dbReference type="AlphaFoldDB" id="A0A1M7GSA7"/>
<evidence type="ECO:0000313" key="10">
    <source>
        <dbReference type="Proteomes" id="UP000184038"/>
    </source>
</evidence>
<evidence type="ECO:0000313" key="9">
    <source>
        <dbReference type="EMBL" id="SHM19045.1"/>
    </source>
</evidence>
<sequence length="168" mass="19334">MKQFIMSVIVIIVCFLLQSTVFQALSIAGVVPNLLLIVTVAAGYMHGRTNGIYVGLACGLLVDICYGDIIGLFGLMYMCIGYLNGYAHKVYFRDDYTMPIILVSVSDFLYGFFYYVFLFLLRNRLNFFFYLKRIILPELIYTVVVSIVLYKILYILNVKLERSTYKEV</sequence>
<dbReference type="GO" id="GO:0008360">
    <property type="term" value="P:regulation of cell shape"/>
    <property type="evidence" value="ECO:0007669"/>
    <property type="project" value="UniProtKB-KW"/>
</dbReference>
<dbReference type="InterPro" id="IPR017225">
    <property type="entry name" value="Cell_shape_determin_MreD_prd"/>
</dbReference>
<evidence type="ECO:0000256" key="7">
    <source>
        <dbReference type="ARBA" id="ARBA00023136"/>
    </source>
</evidence>
<accession>A0A1M7GSA7</accession>
<dbReference type="Proteomes" id="UP000184038">
    <property type="component" value="Unassembled WGS sequence"/>
</dbReference>
<comment type="subcellular location">
    <subcellularLocation>
        <location evidence="1">Cell membrane</location>
        <topology evidence="1">Multi-pass membrane protein</topology>
    </subcellularLocation>
</comment>
<name>A0A1M7GSA7_9FIRM</name>
<feature type="transmembrane region" description="Helical" evidence="8">
    <location>
        <begin position="134"/>
        <end position="156"/>
    </location>
</feature>
<gene>
    <name evidence="9" type="ORF">SAMN02746066_01082</name>
</gene>
<keyword evidence="10" id="KW-1185">Reference proteome</keyword>
<dbReference type="NCBIfam" id="TIGR03426">
    <property type="entry name" value="shape_MreD"/>
    <property type="match status" value="1"/>
</dbReference>
<comment type="similarity">
    <text evidence="2">Belongs to the MreD family.</text>
</comment>
<evidence type="ECO:0000256" key="1">
    <source>
        <dbReference type="ARBA" id="ARBA00004651"/>
    </source>
</evidence>
<reference evidence="9 10" key="1">
    <citation type="submission" date="2016-11" db="EMBL/GenBank/DDBJ databases">
        <authorList>
            <person name="Jaros S."/>
            <person name="Januszkiewicz K."/>
            <person name="Wedrychowicz H."/>
        </authorList>
    </citation>
    <scope>NUCLEOTIDE SEQUENCE [LARGE SCALE GENOMIC DNA]</scope>
    <source>
        <strain evidence="9 10">DSM 15930</strain>
    </source>
</reference>
<dbReference type="STRING" id="1120996.SAMN02746066_01082"/>
<dbReference type="EMBL" id="FRCP01000007">
    <property type="protein sequence ID" value="SHM19045.1"/>
    <property type="molecule type" value="Genomic_DNA"/>
</dbReference>
<proteinExistence type="inferred from homology"/>
<feature type="transmembrane region" description="Helical" evidence="8">
    <location>
        <begin position="100"/>
        <end position="122"/>
    </location>
</feature>
<keyword evidence="4 8" id="KW-0812">Transmembrane</keyword>
<evidence type="ECO:0000256" key="4">
    <source>
        <dbReference type="ARBA" id="ARBA00022692"/>
    </source>
</evidence>
<dbReference type="Pfam" id="PF04093">
    <property type="entry name" value="MreD"/>
    <property type="match status" value="1"/>
</dbReference>
<dbReference type="OrthoDB" id="9796616at2"/>
<keyword evidence="6 8" id="KW-1133">Transmembrane helix</keyword>
<feature type="transmembrane region" description="Helical" evidence="8">
    <location>
        <begin position="52"/>
        <end position="80"/>
    </location>
</feature>
<keyword evidence="3" id="KW-1003">Cell membrane</keyword>
<evidence type="ECO:0000256" key="8">
    <source>
        <dbReference type="SAM" id="Phobius"/>
    </source>
</evidence>
<dbReference type="InterPro" id="IPR007227">
    <property type="entry name" value="Cell_shape_determining_MreD"/>
</dbReference>
<evidence type="ECO:0000256" key="3">
    <source>
        <dbReference type="ARBA" id="ARBA00022475"/>
    </source>
</evidence>
<dbReference type="GO" id="GO:0005886">
    <property type="term" value="C:plasma membrane"/>
    <property type="evidence" value="ECO:0007669"/>
    <property type="project" value="UniProtKB-SubCell"/>
</dbReference>
<organism evidence="9 10">
    <name type="scientific">Anaerosporobacter mobilis DSM 15930</name>
    <dbReference type="NCBI Taxonomy" id="1120996"/>
    <lineage>
        <taxon>Bacteria</taxon>
        <taxon>Bacillati</taxon>
        <taxon>Bacillota</taxon>
        <taxon>Clostridia</taxon>
        <taxon>Lachnospirales</taxon>
        <taxon>Lachnospiraceae</taxon>
        <taxon>Anaerosporobacter</taxon>
    </lineage>
</organism>
<protein>
    <submittedName>
        <fullName evidence="9">Rod shape-determining protein MreD</fullName>
    </submittedName>
</protein>